<keyword evidence="1" id="KW-0472">Membrane</keyword>
<name>A0A0R1W5P3_9LACO</name>
<evidence type="ECO:0000256" key="1">
    <source>
        <dbReference type="SAM" id="Phobius"/>
    </source>
</evidence>
<reference evidence="2 3" key="1">
    <citation type="journal article" date="2015" name="Genome Announc.">
        <title>Expanding the biotechnology potential of lactobacilli through comparative genomics of 213 strains and associated genera.</title>
        <authorList>
            <person name="Sun Z."/>
            <person name="Harris H.M."/>
            <person name="McCann A."/>
            <person name="Guo C."/>
            <person name="Argimon S."/>
            <person name="Zhang W."/>
            <person name="Yang X."/>
            <person name="Jeffery I.B."/>
            <person name="Cooney J.C."/>
            <person name="Kagawa T.F."/>
            <person name="Liu W."/>
            <person name="Song Y."/>
            <person name="Salvetti E."/>
            <person name="Wrobel A."/>
            <person name="Rasinkangas P."/>
            <person name="Parkhill J."/>
            <person name="Rea M.C."/>
            <person name="O'Sullivan O."/>
            <person name="Ritari J."/>
            <person name="Douillard F.P."/>
            <person name="Paul Ross R."/>
            <person name="Yang R."/>
            <person name="Briner A.E."/>
            <person name="Felis G.E."/>
            <person name="de Vos W.M."/>
            <person name="Barrangou R."/>
            <person name="Klaenhammer T.R."/>
            <person name="Caufield P.W."/>
            <person name="Cui Y."/>
            <person name="Zhang H."/>
            <person name="O'Toole P.W."/>
        </authorList>
    </citation>
    <scope>NUCLEOTIDE SEQUENCE [LARGE SCALE GENOMIC DNA]</scope>
    <source>
        <strain evidence="2 3">DSM 17758</strain>
    </source>
</reference>
<dbReference type="STRING" id="1423735.FC15_GL000105"/>
<comment type="caution">
    <text evidence="2">The sequence shown here is derived from an EMBL/GenBank/DDBJ whole genome shotgun (WGS) entry which is preliminary data.</text>
</comment>
<sequence>MDKVYAASAFKKIGWLIVAVLLAVLIGALIGYGISGKGDPFTVFSPKTWDHILDFLR</sequence>
<dbReference type="AlphaFoldDB" id="A0A0R1W5P3"/>
<proteinExistence type="predicted"/>
<accession>A0A0R1W5P3</accession>
<dbReference type="EMBL" id="AZFX01000010">
    <property type="protein sequence ID" value="KRM12906.1"/>
    <property type="molecule type" value="Genomic_DNA"/>
</dbReference>
<organism evidence="2 3">
    <name type="scientific">Lapidilactobacillus concavus DSM 17758</name>
    <dbReference type="NCBI Taxonomy" id="1423735"/>
    <lineage>
        <taxon>Bacteria</taxon>
        <taxon>Bacillati</taxon>
        <taxon>Bacillota</taxon>
        <taxon>Bacilli</taxon>
        <taxon>Lactobacillales</taxon>
        <taxon>Lactobacillaceae</taxon>
        <taxon>Lapidilactobacillus</taxon>
    </lineage>
</organism>
<gene>
    <name evidence="2" type="ORF">FC15_GL000105</name>
</gene>
<protein>
    <recommendedName>
        <fullName evidence="4">DNA-directed RNA polymerase subunit beta</fullName>
    </recommendedName>
</protein>
<dbReference type="InterPro" id="IPR024596">
    <property type="entry name" value="RNApol_su_b/EpuA"/>
</dbReference>
<evidence type="ECO:0000313" key="2">
    <source>
        <dbReference type="EMBL" id="KRM12906.1"/>
    </source>
</evidence>
<evidence type="ECO:0008006" key="4">
    <source>
        <dbReference type="Google" id="ProtNLM"/>
    </source>
</evidence>
<dbReference type="Pfam" id="PF11772">
    <property type="entry name" value="EpuA"/>
    <property type="match status" value="1"/>
</dbReference>
<dbReference type="PATRIC" id="fig|1423735.3.peg.105"/>
<dbReference type="Proteomes" id="UP000051315">
    <property type="component" value="Unassembled WGS sequence"/>
</dbReference>
<evidence type="ECO:0000313" key="3">
    <source>
        <dbReference type="Proteomes" id="UP000051315"/>
    </source>
</evidence>
<keyword evidence="1" id="KW-1133">Transmembrane helix</keyword>
<keyword evidence="3" id="KW-1185">Reference proteome</keyword>
<feature type="transmembrane region" description="Helical" evidence="1">
    <location>
        <begin position="12"/>
        <end position="34"/>
    </location>
</feature>
<keyword evidence="1" id="KW-0812">Transmembrane</keyword>